<comment type="subcellular location">
    <subcellularLocation>
        <location evidence="2">Cytoplasm</location>
    </subcellularLocation>
    <subcellularLocation>
        <location evidence="1">Nucleus</location>
    </subcellularLocation>
</comment>
<evidence type="ECO:0000256" key="15">
    <source>
        <dbReference type="SAM" id="MobiDB-lite"/>
    </source>
</evidence>
<sequence>MAPKKHNGFMMFVNEWRKTNSEGRKMTMAQAVSKCGDIWKNMNAQQRGPYNVSAKDADVTARSKVERLNCHGQPLSVVKREEMEAAEREMRMKRTTERMVLDGKEQHDLENTKFIFVAFNYFSKSVTNDIYIPAEFAACQFSLKSGKCSLYSSHINPGQLIFGQGSETKHHTMNTHQLPLPPNALGESDIGRLYANIVEYLRSCNSDANPNNSFVVFTSTELMDIVKGCFRYLESDSEEPLATVHIYDIQYLLYVLKKEVMDVADLPSEKINKSITDNLFINDFFEYHAGISCQFHEDNDRGKYCAQSKVSRWCYLFSDYMCGDLAIKPLPGKHMPPKQEAKFRVANPENTSIITNKAGSSGNTTYDSFNSLHSAVKHEIFDHSAFSANLNGTQDFPSLGGRKPRSNRGPLAKGLASRDARSVWNVPSSNCSVNDLEDAFDMPRR</sequence>
<keyword evidence="8" id="KW-0896">Oogenesis</keyword>
<keyword evidence="5" id="KW-0963">Cytoplasm</keyword>
<keyword evidence="10" id="KW-0238">DNA-binding</keyword>
<gene>
    <name evidence="18 19" type="primary">LOC111599796</name>
</gene>
<evidence type="ECO:0000256" key="1">
    <source>
        <dbReference type="ARBA" id="ARBA00004123"/>
    </source>
</evidence>
<name>A0A6J1M3P1_DROHY</name>
<keyword evidence="12" id="KW-0804">Transcription</keyword>
<dbReference type="Gene3D" id="1.10.30.10">
    <property type="entry name" value="High mobility group box domain"/>
    <property type="match status" value="1"/>
</dbReference>
<keyword evidence="17" id="KW-1185">Reference proteome</keyword>
<dbReference type="Proteomes" id="UP000504633">
    <property type="component" value="Unplaced"/>
</dbReference>
<accession>A0A6J1M3P1</accession>
<dbReference type="GO" id="GO:0034587">
    <property type="term" value="P:piRNA processing"/>
    <property type="evidence" value="ECO:0007669"/>
    <property type="project" value="TreeGrafter"/>
</dbReference>
<dbReference type="FunFam" id="1.10.30.10:FF:000057">
    <property type="entry name" value="Protein maelstrom 2"/>
    <property type="match status" value="1"/>
</dbReference>
<dbReference type="GO" id="GO:0060964">
    <property type="term" value="P:regulation of miRNA-mediated gene silencing"/>
    <property type="evidence" value="ECO:0007669"/>
    <property type="project" value="InterPro"/>
</dbReference>
<evidence type="ECO:0000256" key="7">
    <source>
        <dbReference type="ARBA" id="ARBA00022782"/>
    </source>
</evidence>
<dbReference type="AlphaFoldDB" id="A0A6J1M3P1"/>
<evidence type="ECO:0000256" key="9">
    <source>
        <dbReference type="ARBA" id="ARBA00023015"/>
    </source>
</evidence>
<dbReference type="GO" id="GO:0043186">
    <property type="term" value="C:P granule"/>
    <property type="evidence" value="ECO:0007669"/>
    <property type="project" value="TreeGrafter"/>
</dbReference>
<evidence type="ECO:0000256" key="14">
    <source>
        <dbReference type="ARBA" id="ARBA00023254"/>
    </source>
</evidence>
<evidence type="ECO:0000313" key="17">
    <source>
        <dbReference type="Proteomes" id="UP000504633"/>
    </source>
</evidence>
<dbReference type="RefSeq" id="XP_023171340.2">
    <property type="nucleotide sequence ID" value="XM_023315572.2"/>
</dbReference>
<keyword evidence="14" id="KW-0469">Meiosis</keyword>
<dbReference type="GO" id="GO:0007140">
    <property type="term" value="P:male meiotic nuclear division"/>
    <property type="evidence" value="ECO:0007669"/>
    <property type="project" value="TreeGrafter"/>
</dbReference>
<keyword evidence="4" id="KW-0217">Developmental protein</keyword>
<evidence type="ECO:0000256" key="3">
    <source>
        <dbReference type="ARBA" id="ARBA00007057"/>
    </source>
</evidence>
<dbReference type="GeneID" id="111599796"/>
<evidence type="ECO:0000313" key="19">
    <source>
        <dbReference type="RefSeq" id="XP_023171341.2"/>
    </source>
</evidence>
<dbReference type="GO" id="GO:0048477">
    <property type="term" value="P:oogenesis"/>
    <property type="evidence" value="ECO:0007669"/>
    <property type="project" value="UniProtKB-KW"/>
</dbReference>
<comment type="similarity">
    <text evidence="3">Belongs to the maelstrom family.</text>
</comment>
<dbReference type="GO" id="GO:0005634">
    <property type="term" value="C:nucleus"/>
    <property type="evidence" value="ECO:0007669"/>
    <property type="project" value="UniProtKB-SubCell"/>
</dbReference>
<reference evidence="18 19" key="1">
    <citation type="submission" date="2025-04" db="UniProtKB">
        <authorList>
            <consortium name="RefSeq"/>
        </authorList>
    </citation>
    <scope>IDENTIFICATION</scope>
    <source>
        <strain evidence="18 19">15085-1641.00</strain>
        <tissue evidence="18 19">Whole body</tissue>
    </source>
</reference>
<dbReference type="OMA" id="KHEIFDH"/>
<evidence type="ECO:0000256" key="11">
    <source>
        <dbReference type="ARBA" id="ARBA00023158"/>
    </source>
</evidence>
<dbReference type="SUPFAM" id="SSF47095">
    <property type="entry name" value="HMG-box"/>
    <property type="match status" value="1"/>
</dbReference>
<dbReference type="InterPro" id="IPR036910">
    <property type="entry name" value="HMG_box_dom_sf"/>
</dbReference>
<evidence type="ECO:0000256" key="8">
    <source>
        <dbReference type="ARBA" id="ARBA00022943"/>
    </source>
</evidence>
<dbReference type="RefSeq" id="XP_023171341.2">
    <property type="nucleotide sequence ID" value="XM_023315573.2"/>
</dbReference>
<organism evidence="17 18">
    <name type="scientific">Drosophila hydei</name>
    <name type="common">Fruit fly</name>
    <dbReference type="NCBI Taxonomy" id="7224"/>
    <lineage>
        <taxon>Eukaryota</taxon>
        <taxon>Metazoa</taxon>
        <taxon>Ecdysozoa</taxon>
        <taxon>Arthropoda</taxon>
        <taxon>Hexapoda</taxon>
        <taxon>Insecta</taxon>
        <taxon>Pterygota</taxon>
        <taxon>Neoptera</taxon>
        <taxon>Endopterygota</taxon>
        <taxon>Diptera</taxon>
        <taxon>Brachycera</taxon>
        <taxon>Muscomorpha</taxon>
        <taxon>Ephydroidea</taxon>
        <taxon>Drosophilidae</taxon>
        <taxon>Drosophila</taxon>
    </lineage>
</organism>
<keyword evidence="9" id="KW-0805">Transcription regulation</keyword>
<dbReference type="InterPro" id="IPR024970">
    <property type="entry name" value="Maelstrom"/>
</dbReference>
<dbReference type="InterPro" id="IPR039259">
    <property type="entry name" value="Protein_maelstrom"/>
</dbReference>
<dbReference type="PANTHER" id="PTHR21358:SF4">
    <property type="entry name" value="PROTEIN MAELSTROM HOMOLOG"/>
    <property type="match status" value="1"/>
</dbReference>
<dbReference type="KEGG" id="dhe:111599796"/>
<keyword evidence="13" id="KW-0539">Nucleus</keyword>
<dbReference type="OrthoDB" id="24555at2759"/>
<keyword evidence="7" id="KW-0221">Differentiation</keyword>
<feature type="region of interest" description="Disordered" evidence="15">
    <location>
        <begin position="395"/>
        <end position="416"/>
    </location>
</feature>
<proteinExistence type="inferred from homology"/>
<keyword evidence="11" id="KW-0943">RNA-mediated gene silencing</keyword>
<evidence type="ECO:0000259" key="16">
    <source>
        <dbReference type="Pfam" id="PF13017"/>
    </source>
</evidence>
<protein>
    <submittedName>
        <fullName evidence="18 19">Protein maelstrom</fullName>
    </submittedName>
</protein>
<keyword evidence="6" id="KW-0678">Repressor</keyword>
<evidence type="ECO:0000256" key="4">
    <source>
        <dbReference type="ARBA" id="ARBA00022473"/>
    </source>
</evidence>
<evidence type="ECO:0000256" key="6">
    <source>
        <dbReference type="ARBA" id="ARBA00022491"/>
    </source>
</evidence>
<evidence type="ECO:0000256" key="2">
    <source>
        <dbReference type="ARBA" id="ARBA00004496"/>
    </source>
</evidence>
<dbReference type="PANTHER" id="PTHR21358">
    <property type="entry name" value="PROTEIN MAELSTROM HOMOLOG"/>
    <property type="match status" value="1"/>
</dbReference>
<dbReference type="GO" id="GO:0007283">
    <property type="term" value="P:spermatogenesis"/>
    <property type="evidence" value="ECO:0007669"/>
    <property type="project" value="TreeGrafter"/>
</dbReference>
<dbReference type="CTD" id="84944"/>
<dbReference type="GO" id="GO:0043565">
    <property type="term" value="F:sequence-specific DNA binding"/>
    <property type="evidence" value="ECO:0007669"/>
    <property type="project" value="TreeGrafter"/>
</dbReference>
<evidence type="ECO:0000256" key="13">
    <source>
        <dbReference type="ARBA" id="ARBA00023242"/>
    </source>
</evidence>
<evidence type="ECO:0000256" key="5">
    <source>
        <dbReference type="ARBA" id="ARBA00022490"/>
    </source>
</evidence>
<dbReference type="Pfam" id="PF13017">
    <property type="entry name" value="Maelstrom"/>
    <property type="match status" value="1"/>
</dbReference>
<evidence type="ECO:0000256" key="12">
    <source>
        <dbReference type="ARBA" id="ARBA00023163"/>
    </source>
</evidence>
<dbReference type="GO" id="GO:0045892">
    <property type="term" value="P:negative regulation of DNA-templated transcription"/>
    <property type="evidence" value="ECO:0007669"/>
    <property type="project" value="TreeGrafter"/>
</dbReference>
<feature type="domain" description="Maelstrom" evidence="16">
    <location>
        <begin position="124"/>
        <end position="340"/>
    </location>
</feature>
<evidence type="ECO:0000256" key="10">
    <source>
        <dbReference type="ARBA" id="ARBA00023125"/>
    </source>
</evidence>
<evidence type="ECO:0000313" key="18">
    <source>
        <dbReference type="RefSeq" id="XP_023171340.2"/>
    </source>
</evidence>